<gene>
    <name evidence="3" type="ORF">bsdtb5_35260</name>
</gene>
<dbReference type="PANTHER" id="PTHR43471">
    <property type="entry name" value="ABC TRANSPORTER PERMEASE"/>
    <property type="match status" value="1"/>
</dbReference>
<sequence>MFHTNPVYKKELKISVRTIKTAMIILAYNMILAVIGLFVFYASFDYKSTIAGVVNYHNMMNLYEILSVIEFALILFIVPAITSGAISGERERQTLDILLTTKLTPLQIIRGKLASSISLILLIVVSSLPILSIVFSIGGIRIIDLIQLMMCIVVTAIFVGSIGLFFSVLFRRTTVSTVFTYGTVIFLVLGTIGILTGVYLIINVRIDTNVVEDAAHRIAPNLGNMILMLLVNPAITLLSLFSNQFKNKEFLSDFLNNYGQCNRVVTEHWFGISVTIQLLISIILIIMSARLLDPLKRGNTKRGNSRRSKTKRKKNNQY</sequence>
<feature type="transmembrane region" description="Helical" evidence="2">
    <location>
        <begin position="62"/>
        <end position="82"/>
    </location>
</feature>
<dbReference type="EMBL" id="AP024169">
    <property type="protein sequence ID" value="BCN32231.1"/>
    <property type="molecule type" value="Genomic_DNA"/>
</dbReference>
<keyword evidence="2" id="KW-1133">Transmembrane helix</keyword>
<dbReference type="KEGG" id="ahb:bsdtb5_35260"/>
<protein>
    <recommendedName>
        <fullName evidence="5">ABC-2 family transporter protein</fullName>
    </recommendedName>
</protein>
<feature type="transmembrane region" description="Helical" evidence="2">
    <location>
        <begin position="146"/>
        <end position="166"/>
    </location>
</feature>
<evidence type="ECO:0000313" key="3">
    <source>
        <dbReference type="EMBL" id="BCN32231.1"/>
    </source>
</evidence>
<dbReference type="Proteomes" id="UP000595897">
    <property type="component" value="Chromosome"/>
</dbReference>
<evidence type="ECO:0000256" key="1">
    <source>
        <dbReference type="SAM" id="MobiDB-lite"/>
    </source>
</evidence>
<feature type="region of interest" description="Disordered" evidence="1">
    <location>
        <begin position="297"/>
        <end position="318"/>
    </location>
</feature>
<dbReference type="AlphaFoldDB" id="A0A7R7ENP4"/>
<keyword evidence="2" id="KW-0472">Membrane</keyword>
<name>A0A7R7ENP4_9FIRM</name>
<evidence type="ECO:0000313" key="4">
    <source>
        <dbReference type="Proteomes" id="UP000595897"/>
    </source>
</evidence>
<evidence type="ECO:0000256" key="2">
    <source>
        <dbReference type="SAM" id="Phobius"/>
    </source>
</evidence>
<organism evidence="3 4">
    <name type="scientific">Anaeromicropila herbilytica</name>
    <dbReference type="NCBI Taxonomy" id="2785025"/>
    <lineage>
        <taxon>Bacteria</taxon>
        <taxon>Bacillati</taxon>
        <taxon>Bacillota</taxon>
        <taxon>Clostridia</taxon>
        <taxon>Lachnospirales</taxon>
        <taxon>Lachnospiraceae</taxon>
        <taxon>Anaeromicropila</taxon>
    </lineage>
</organism>
<keyword evidence="2" id="KW-0812">Transmembrane</keyword>
<dbReference type="GO" id="GO:0140359">
    <property type="term" value="F:ABC-type transporter activity"/>
    <property type="evidence" value="ECO:0007669"/>
    <property type="project" value="InterPro"/>
</dbReference>
<feature type="transmembrane region" description="Helical" evidence="2">
    <location>
        <begin position="119"/>
        <end position="140"/>
    </location>
</feature>
<reference evidence="3 4" key="1">
    <citation type="submission" date="2020-11" db="EMBL/GenBank/DDBJ databases">
        <title>Draft genome sequencing of a Lachnospiraceae strain isolated from anoxic soil subjected to BSD treatment.</title>
        <authorList>
            <person name="Uek A."/>
            <person name="Tonouchi A."/>
        </authorList>
    </citation>
    <scope>NUCLEOTIDE SEQUENCE [LARGE SCALE GENOMIC DNA]</scope>
    <source>
        <strain evidence="3 4">TB5</strain>
    </source>
</reference>
<dbReference type="Pfam" id="PF12679">
    <property type="entry name" value="ABC2_membrane_2"/>
    <property type="match status" value="1"/>
</dbReference>
<feature type="transmembrane region" description="Helical" evidence="2">
    <location>
        <begin position="269"/>
        <end position="292"/>
    </location>
</feature>
<dbReference type="PANTHER" id="PTHR43471:SF12">
    <property type="entry name" value="HYPOTHETICAL MEMBRANE PROTEIN, CONSERVED"/>
    <property type="match status" value="1"/>
</dbReference>
<evidence type="ECO:0008006" key="5">
    <source>
        <dbReference type="Google" id="ProtNLM"/>
    </source>
</evidence>
<feature type="transmembrane region" description="Helical" evidence="2">
    <location>
        <begin position="178"/>
        <end position="202"/>
    </location>
</feature>
<feature type="compositionally biased region" description="Basic residues" evidence="1">
    <location>
        <begin position="298"/>
        <end position="318"/>
    </location>
</feature>
<dbReference type="RefSeq" id="WP_271713293.1">
    <property type="nucleotide sequence ID" value="NZ_AP024169.1"/>
</dbReference>
<proteinExistence type="predicted"/>
<accession>A0A7R7ENP4</accession>
<dbReference type="GO" id="GO:0005886">
    <property type="term" value="C:plasma membrane"/>
    <property type="evidence" value="ECO:0007669"/>
    <property type="project" value="UniProtKB-SubCell"/>
</dbReference>
<keyword evidence="4" id="KW-1185">Reference proteome</keyword>
<feature type="transmembrane region" description="Helical" evidence="2">
    <location>
        <begin position="222"/>
        <end position="241"/>
    </location>
</feature>
<feature type="transmembrane region" description="Helical" evidence="2">
    <location>
        <begin position="21"/>
        <end position="42"/>
    </location>
</feature>